<feature type="domain" description="Band 4.1 C-terminal" evidence="2">
    <location>
        <begin position="34"/>
        <end position="140"/>
    </location>
</feature>
<keyword evidence="4" id="KW-1185">Reference proteome</keyword>
<feature type="region of interest" description="Disordered" evidence="1">
    <location>
        <begin position="1"/>
        <end position="29"/>
    </location>
</feature>
<evidence type="ECO:0000313" key="4">
    <source>
        <dbReference type="Proteomes" id="UP001469553"/>
    </source>
</evidence>
<dbReference type="Proteomes" id="UP001469553">
    <property type="component" value="Unassembled WGS sequence"/>
</dbReference>
<gene>
    <name evidence="3" type="ORF">AMECASPLE_005785</name>
</gene>
<dbReference type="Pfam" id="PF05902">
    <property type="entry name" value="4_1_CTD"/>
    <property type="match status" value="1"/>
</dbReference>
<sequence length="148" mass="15691">MASADQDEKAAVITENGAEPAKPKAPDGVEVAAKDVPVVHTETKTITYESAEADTNGDVDPGVLLSAQTITSETTSTTTTTHITKTVKGGISETRIEKRIVITGDADIDHDEALAQAIKEAKEQHPDMSVTKVVVHKETEITPEEGED</sequence>
<dbReference type="PANTHER" id="PTHR23280">
    <property type="entry name" value="4.1 G PROTEIN"/>
    <property type="match status" value="1"/>
</dbReference>
<protein>
    <recommendedName>
        <fullName evidence="2">Band 4.1 C-terminal domain-containing protein</fullName>
    </recommendedName>
</protein>
<proteinExistence type="predicted"/>
<reference evidence="3 4" key="1">
    <citation type="submission" date="2021-06" db="EMBL/GenBank/DDBJ databases">
        <authorList>
            <person name="Palmer J.M."/>
        </authorList>
    </citation>
    <scope>NUCLEOTIDE SEQUENCE [LARGE SCALE GENOMIC DNA]</scope>
    <source>
        <strain evidence="3 4">AS_MEX2019</strain>
        <tissue evidence="3">Muscle</tissue>
    </source>
</reference>
<evidence type="ECO:0000313" key="3">
    <source>
        <dbReference type="EMBL" id="MEQ2290698.1"/>
    </source>
</evidence>
<dbReference type="EMBL" id="JAHRIP010028485">
    <property type="protein sequence ID" value="MEQ2290698.1"/>
    <property type="molecule type" value="Genomic_DNA"/>
</dbReference>
<feature type="compositionally biased region" description="Basic and acidic residues" evidence="1">
    <location>
        <begin position="1"/>
        <end position="10"/>
    </location>
</feature>
<accession>A0ABV0YA67</accession>
<evidence type="ECO:0000259" key="2">
    <source>
        <dbReference type="Pfam" id="PF05902"/>
    </source>
</evidence>
<organism evidence="3 4">
    <name type="scientific">Ameca splendens</name>
    <dbReference type="NCBI Taxonomy" id="208324"/>
    <lineage>
        <taxon>Eukaryota</taxon>
        <taxon>Metazoa</taxon>
        <taxon>Chordata</taxon>
        <taxon>Craniata</taxon>
        <taxon>Vertebrata</taxon>
        <taxon>Euteleostomi</taxon>
        <taxon>Actinopterygii</taxon>
        <taxon>Neopterygii</taxon>
        <taxon>Teleostei</taxon>
        <taxon>Neoteleostei</taxon>
        <taxon>Acanthomorphata</taxon>
        <taxon>Ovalentaria</taxon>
        <taxon>Atherinomorphae</taxon>
        <taxon>Cyprinodontiformes</taxon>
        <taxon>Goodeidae</taxon>
        <taxon>Ameca</taxon>
    </lineage>
</organism>
<dbReference type="InterPro" id="IPR008379">
    <property type="entry name" value="Band_4.1_C"/>
</dbReference>
<name>A0ABV0YA67_9TELE</name>
<evidence type="ECO:0000256" key="1">
    <source>
        <dbReference type="SAM" id="MobiDB-lite"/>
    </source>
</evidence>
<comment type="caution">
    <text evidence="3">The sequence shown here is derived from an EMBL/GenBank/DDBJ whole genome shotgun (WGS) entry which is preliminary data.</text>
</comment>
<dbReference type="PANTHER" id="PTHR23280:SF20">
    <property type="entry name" value="BAND 4.1-LIKE PROTEIN 3"/>
    <property type="match status" value="1"/>
</dbReference>